<dbReference type="GO" id="GO:0031145">
    <property type="term" value="P:anaphase-promoting complex-dependent catabolic process"/>
    <property type="evidence" value="ECO:0007669"/>
    <property type="project" value="TreeGrafter"/>
</dbReference>
<dbReference type="SUPFAM" id="SSF48452">
    <property type="entry name" value="TPR-like"/>
    <property type="match status" value="2"/>
</dbReference>
<keyword evidence="4" id="KW-0539">Nucleus</keyword>
<evidence type="ECO:0000256" key="8">
    <source>
        <dbReference type="SAM" id="MobiDB-lite"/>
    </source>
</evidence>
<evidence type="ECO:0000256" key="4">
    <source>
        <dbReference type="ARBA" id="ARBA00023242"/>
    </source>
</evidence>
<dbReference type="GO" id="GO:0051301">
    <property type="term" value="P:cell division"/>
    <property type="evidence" value="ECO:0007669"/>
    <property type="project" value="TreeGrafter"/>
</dbReference>
<dbReference type="FunFam" id="1.25.40.10:FF:000018">
    <property type="entry name" value="Cell division cycle protein 27 homolog B"/>
    <property type="match status" value="1"/>
</dbReference>
<dbReference type="PROSITE" id="PS50293">
    <property type="entry name" value="TPR_REGION"/>
    <property type="match status" value="1"/>
</dbReference>
<organism evidence="9 10">
    <name type="scientific">Phaedon cochleariae</name>
    <name type="common">Mustard beetle</name>
    <dbReference type="NCBI Taxonomy" id="80249"/>
    <lineage>
        <taxon>Eukaryota</taxon>
        <taxon>Metazoa</taxon>
        <taxon>Ecdysozoa</taxon>
        <taxon>Arthropoda</taxon>
        <taxon>Hexapoda</taxon>
        <taxon>Insecta</taxon>
        <taxon>Pterygota</taxon>
        <taxon>Neoptera</taxon>
        <taxon>Endopterygota</taxon>
        <taxon>Coleoptera</taxon>
        <taxon>Polyphaga</taxon>
        <taxon>Cucujiformia</taxon>
        <taxon>Chrysomeloidea</taxon>
        <taxon>Chrysomelidae</taxon>
        <taxon>Chrysomelinae</taxon>
        <taxon>Chrysomelini</taxon>
        <taxon>Phaedon</taxon>
    </lineage>
</organism>
<dbReference type="Pfam" id="PF13432">
    <property type="entry name" value="TPR_16"/>
    <property type="match status" value="1"/>
</dbReference>
<dbReference type="Pfam" id="PF12895">
    <property type="entry name" value="ANAPC3"/>
    <property type="match status" value="1"/>
</dbReference>
<proteinExistence type="inferred from homology"/>
<comment type="subcellular location">
    <subcellularLocation>
        <location evidence="1">Nucleus</location>
    </subcellularLocation>
</comment>
<accession>A0A9P0DI70</accession>
<dbReference type="InterPro" id="IPR019734">
    <property type="entry name" value="TPR_rpt"/>
</dbReference>
<feature type="repeat" description="TPR" evidence="7">
    <location>
        <begin position="631"/>
        <end position="664"/>
    </location>
</feature>
<feature type="repeat" description="TPR" evidence="7">
    <location>
        <begin position="114"/>
        <end position="147"/>
    </location>
</feature>
<keyword evidence="10" id="KW-1185">Reference proteome</keyword>
<dbReference type="GO" id="GO:0007091">
    <property type="term" value="P:metaphase/anaphase transition of mitotic cell cycle"/>
    <property type="evidence" value="ECO:0007669"/>
    <property type="project" value="TreeGrafter"/>
</dbReference>
<keyword evidence="3 7" id="KW-0802">TPR repeat</keyword>
<dbReference type="GO" id="GO:0005737">
    <property type="term" value="C:cytoplasm"/>
    <property type="evidence" value="ECO:0007669"/>
    <property type="project" value="TreeGrafter"/>
</dbReference>
<feature type="region of interest" description="Disordered" evidence="8">
    <location>
        <begin position="344"/>
        <end position="396"/>
    </location>
</feature>
<dbReference type="GO" id="GO:0005680">
    <property type="term" value="C:anaphase-promoting complex"/>
    <property type="evidence" value="ECO:0007669"/>
    <property type="project" value="TreeGrafter"/>
</dbReference>
<evidence type="ECO:0000256" key="5">
    <source>
        <dbReference type="ARBA" id="ARBA00038210"/>
    </source>
</evidence>
<dbReference type="InterPro" id="IPR011990">
    <property type="entry name" value="TPR-like_helical_dom_sf"/>
</dbReference>
<dbReference type="PANTHER" id="PTHR12558:SF13">
    <property type="entry name" value="CELL DIVISION CYCLE PROTEIN 27 HOMOLOG"/>
    <property type="match status" value="1"/>
</dbReference>
<dbReference type="PROSITE" id="PS50005">
    <property type="entry name" value="TPR"/>
    <property type="match status" value="8"/>
</dbReference>
<feature type="repeat" description="TPR" evidence="7">
    <location>
        <begin position="495"/>
        <end position="528"/>
    </location>
</feature>
<feature type="compositionally biased region" description="Gly residues" evidence="8">
    <location>
        <begin position="799"/>
        <end position="809"/>
    </location>
</feature>
<dbReference type="Proteomes" id="UP001153737">
    <property type="component" value="Chromosome 2"/>
</dbReference>
<dbReference type="GO" id="GO:0016567">
    <property type="term" value="P:protein ubiquitination"/>
    <property type="evidence" value="ECO:0007669"/>
    <property type="project" value="TreeGrafter"/>
</dbReference>
<evidence type="ECO:0000256" key="3">
    <source>
        <dbReference type="ARBA" id="ARBA00022803"/>
    </source>
</evidence>
<dbReference type="Gene3D" id="1.25.40.10">
    <property type="entry name" value="Tetratricopeptide repeat domain"/>
    <property type="match status" value="4"/>
</dbReference>
<comment type="similarity">
    <text evidence="5">Belongs to the APC3/CDC27 family.</text>
</comment>
<dbReference type="Pfam" id="PF13181">
    <property type="entry name" value="TPR_8"/>
    <property type="match status" value="3"/>
</dbReference>
<protein>
    <recommendedName>
        <fullName evidence="6">Cell division cycle protein 27 homolog</fullName>
    </recommendedName>
</protein>
<feature type="repeat" description="TPR" evidence="7">
    <location>
        <begin position="563"/>
        <end position="596"/>
    </location>
</feature>
<evidence type="ECO:0000313" key="10">
    <source>
        <dbReference type="Proteomes" id="UP001153737"/>
    </source>
</evidence>
<dbReference type="PANTHER" id="PTHR12558">
    <property type="entry name" value="CELL DIVISION CYCLE 16,23,27"/>
    <property type="match status" value="1"/>
</dbReference>
<reference evidence="9" key="2">
    <citation type="submission" date="2022-10" db="EMBL/GenBank/DDBJ databases">
        <authorList>
            <consortium name="ENA_rothamsted_submissions"/>
            <consortium name="culmorum"/>
            <person name="King R."/>
        </authorList>
    </citation>
    <scope>NUCLEOTIDE SEQUENCE</scope>
</reference>
<sequence length="826" mass="91901">MIVQEPVQAAIWHCLNHYAFEDAIFLSERLYAEVKTDETLFLLATAYFRNGQKDHAYYTLKDRAGNSSQCRYLFGICAFELEKYAEAEAVLLENCTLNAVDDEDFAKEFGDQASFALMLLGKIAAKTERKTKAIEVWKKALLLNPFLWSAFEHLCDIGDKPNPQSTFQINNLENISMCQGSNINNIESVIITNNPSSTDTQEAFVTTPLPMFTNLNSSVNLNLNTNSKLCTPEESPLARPLSMSGFCPLSSVPASRFKSARSRLGGCSSSPLPSFGQLFDSSSDLVSTPDTISPPTLTECNTHHQSLAKRVRAQVDQFIGRKDSIFQNSKPVFSQSTNVPVTKTPTIPLAGQPSQNVRRSSRLFSNNSVKENNKSPNRNKFATPKSPSRKTKQRMTKCNLNKNSNYSELNTRNRIEKEKSETVTAADAKSEKSAITTLSGESCLQQVMNLQKQSAEGLMCLLRDLGQAYLDLAQFDCVSAIERLNNLPPNQFNTSWIYCLLGLAYFEQADYESSTKYFSEVHDKEPYRLAYMDVYSTALWHLQKEVALSALAQELIDQNRHSPVTWCVSGNCFSLHKEHDTAIKFFQRAVQVDPNFPYAYTLLGHEYITTEELDKAMSCFRNAIRLDPRHYNAWFGIGTIYSKQERYELAEMNYAKALSINLKSSVILCHIGVVQHALKETEKALGTFNTAIANNPRSPLCKFHRGSIYFALGRHAEALKELEEVKEIVPKESLVYYLIGKVHKKLGNTDLALMHFSWATDLDPKGASSQIKEAFEPAVGRGGAASDSPGSPAPEGGYASEGGSGGGQRFGPANLNGLPDDSEDSF</sequence>
<reference evidence="9" key="1">
    <citation type="submission" date="2022-01" db="EMBL/GenBank/DDBJ databases">
        <authorList>
            <person name="King R."/>
        </authorList>
    </citation>
    <scope>NUCLEOTIDE SEQUENCE</scope>
</reference>
<evidence type="ECO:0000256" key="1">
    <source>
        <dbReference type="ARBA" id="ARBA00004123"/>
    </source>
</evidence>
<feature type="repeat" description="TPR" evidence="7">
    <location>
        <begin position="597"/>
        <end position="630"/>
    </location>
</feature>
<evidence type="ECO:0000313" key="9">
    <source>
        <dbReference type="EMBL" id="CAH1156183.1"/>
    </source>
</evidence>
<name>A0A9P0DI70_PHACE</name>
<feature type="repeat" description="TPR" evidence="7">
    <location>
        <begin position="665"/>
        <end position="698"/>
    </location>
</feature>
<keyword evidence="2" id="KW-0677">Repeat</keyword>
<feature type="compositionally biased region" description="Polar residues" evidence="8">
    <location>
        <begin position="352"/>
        <end position="380"/>
    </location>
</feature>
<evidence type="ECO:0000256" key="7">
    <source>
        <dbReference type="PROSITE-ProRule" id="PRU00339"/>
    </source>
</evidence>
<dbReference type="AlphaFoldDB" id="A0A9P0DI70"/>
<evidence type="ECO:0000256" key="2">
    <source>
        <dbReference type="ARBA" id="ARBA00022737"/>
    </source>
</evidence>
<feature type="repeat" description="TPR" evidence="7">
    <location>
        <begin position="733"/>
        <end position="766"/>
    </location>
</feature>
<dbReference type="EMBL" id="OU896708">
    <property type="protein sequence ID" value="CAH1156183.1"/>
    <property type="molecule type" value="Genomic_DNA"/>
</dbReference>
<feature type="repeat" description="TPR" evidence="7">
    <location>
        <begin position="699"/>
        <end position="732"/>
    </location>
</feature>
<gene>
    <name evidence="9" type="ORF">PHAECO_LOCUS6098</name>
</gene>
<dbReference type="SMART" id="SM00028">
    <property type="entry name" value="TPR"/>
    <property type="match status" value="9"/>
</dbReference>
<dbReference type="OrthoDB" id="329563at2759"/>
<feature type="region of interest" description="Disordered" evidence="8">
    <location>
        <begin position="775"/>
        <end position="826"/>
    </location>
</feature>
<evidence type="ECO:0000256" key="6">
    <source>
        <dbReference type="ARBA" id="ARBA00039307"/>
    </source>
</evidence>